<dbReference type="Proteomes" id="UP000244527">
    <property type="component" value="Chromosome"/>
</dbReference>
<evidence type="ECO:0000313" key="2">
    <source>
        <dbReference type="Proteomes" id="UP000244527"/>
    </source>
</evidence>
<reference evidence="1 2" key="1">
    <citation type="submission" date="2017-04" db="EMBL/GenBank/DDBJ databases">
        <title>Compelte genome sequence of WV33.</title>
        <authorList>
            <person name="Lee P.C."/>
        </authorList>
    </citation>
    <scope>NUCLEOTIDE SEQUENCE [LARGE SCALE GENOMIC DNA]</scope>
    <source>
        <strain evidence="1 2">WV33</strain>
    </source>
</reference>
<dbReference type="PROSITE" id="PS51257">
    <property type="entry name" value="PROKAR_LIPOPROTEIN"/>
    <property type="match status" value="1"/>
</dbReference>
<evidence type="ECO:0008006" key="3">
    <source>
        <dbReference type="Google" id="ProtNLM"/>
    </source>
</evidence>
<name>A0A2S1LFP0_9FLAO</name>
<dbReference type="SUPFAM" id="SSF63825">
    <property type="entry name" value="YWTD domain"/>
    <property type="match status" value="1"/>
</dbReference>
<dbReference type="KEGG" id="ffa:FFWV33_14085"/>
<gene>
    <name evidence="1" type="ORF">FFWV33_14085</name>
</gene>
<dbReference type="RefSeq" id="WP_108741500.1">
    <property type="nucleotide sequence ID" value="NZ_CP020918.1"/>
</dbReference>
<dbReference type="EMBL" id="CP020918">
    <property type="protein sequence ID" value="AWG22575.1"/>
    <property type="molecule type" value="Genomic_DNA"/>
</dbReference>
<dbReference type="OrthoDB" id="834772at2"/>
<proteinExistence type="predicted"/>
<protein>
    <recommendedName>
        <fullName evidence="3">Lipoprotein</fullName>
    </recommendedName>
</protein>
<organism evidence="1 2">
    <name type="scientific">Flavobacterium faecale</name>
    <dbReference type="NCBI Taxonomy" id="1355330"/>
    <lineage>
        <taxon>Bacteria</taxon>
        <taxon>Pseudomonadati</taxon>
        <taxon>Bacteroidota</taxon>
        <taxon>Flavobacteriia</taxon>
        <taxon>Flavobacteriales</taxon>
        <taxon>Flavobacteriaceae</taxon>
        <taxon>Flavobacterium</taxon>
    </lineage>
</organism>
<evidence type="ECO:0000313" key="1">
    <source>
        <dbReference type="EMBL" id="AWG22575.1"/>
    </source>
</evidence>
<dbReference type="AlphaFoldDB" id="A0A2S1LFP0"/>
<accession>A0A2S1LFP0</accession>
<sequence>MKNLFISCSVLALVFASCDSNDSNASASAELFLVTSSNTSGKVTYTNLLPTSPSVKTFTITSLDAEGISYDSKTDAILVASRTTNKLETYTGIKTNATAGTDNIMLSATSLVGDFINARETAVYGDKVVVVQDQIAANGNVNKLFVYQKTTTGFTLLKTFTTEFKLWGIHVEGNDLYAVVDLTGDIAQFKNFESNGNGTITATKRVTIEGLTRTHGITYSASNDLMVLTDVASATSATDGGLVLISNFSSVFASTVAEGTIATSKQIRIYGDKSMLGNPVDVAYDAVTKNIYVAERLNAGGQVLIFATPSTSGDYSPLNARLEAGVTSIFVLRK</sequence>
<keyword evidence="2" id="KW-1185">Reference proteome</keyword>